<accession>A0A1J4RUG4</accession>
<proteinExistence type="predicted"/>
<comment type="caution">
    <text evidence="2">The sequence shown here is derived from an EMBL/GenBank/DDBJ whole genome shotgun (WGS) entry which is preliminary data.</text>
</comment>
<organism evidence="2 3">
    <name type="scientific">Candidatus Collierbacteria bacterium CG1_02_44_10</name>
    <dbReference type="NCBI Taxonomy" id="1805087"/>
    <lineage>
        <taxon>Bacteria</taxon>
        <taxon>Candidatus Collieribacteriota</taxon>
    </lineage>
</organism>
<feature type="region of interest" description="Disordered" evidence="1">
    <location>
        <begin position="106"/>
        <end position="125"/>
    </location>
</feature>
<reference evidence="2 3" key="1">
    <citation type="journal article" date="2016" name="Environ. Microbiol.">
        <title>Genomic resolution of a cold subsurface aquifer community provides metabolic insights for novel microbes adapted to high CO concentrations.</title>
        <authorList>
            <person name="Probst A.J."/>
            <person name="Castelle C.J."/>
            <person name="Singh A."/>
            <person name="Brown C.T."/>
            <person name="Anantharaman K."/>
            <person name="Sharon I."/>
            <person name="Hug L.A."/>
            <person name="Burstein D."/>
            <person name="Emerson J.B."/>
            <person name="Thomas B.C."/>
            <person name="Banfield J.F."/>
        </authorList>
    </citation>
    <scope>NUCLEOTIDE SEQUENCE [LARGE SCALE GENOMIC DNA]</scope>
    <source>
        <strain evidence="2">CG1_02_44_10</strain>
    </source>
</reference>
<name>A0A1J4RUG4_9BACT</name>
<dbReference type="AlphaFoldDB" id="A0A1J4RUG4"/>
<dbReference type="Proteomes" id="UP000182345">
    <property type="component" value="Unassembled WGS sequence"/>
</dbReference>
<gene>
    <name evidence="2" type="ORF">AUJ42_02780</name>
</gene>
<protein>
    <submittedName>
        <fullName evidence="2">Uncharacterized protein</fullName>
    </submittedName>
</protein>
<evidence type="ECO:0000313" key="3">
    <source>
        <dbReference type="Proteomes" id="UP000182345"/>
    </source>
</evidence>
<evidence type="ECO:0000256" key="1">
    <source>
        <dbReference type="SAM" id="MobiDB-lite"/>
    </source>
</evidence>
<evidence type="ECO:0000313" key="2">
    <source>
        <dbReference type="EMBL" id="OIN90688.1"/>
    </source>
</evidence>
<sequence length="210" mass="23945">MSTYRTEKESAVREVFAKLVEKGWDIDLSFVDWKESIDQVIEHETLDHSEADGSPESIMLADLRGVLRAVYLNGELVIQIEDLAEEEKTRNAILKMANRGDSRISYCSSREDDSPRKLSKNQARRENMITDPKQLSVGQWLMIYLNGEPSSLVKVTQVADNIITYDEYRDKFKCESGVSKLTEMGILPYAKGIWETANWVEAVDDSTARE</sequence>
<dbReference type="EMBL" id="MNUK01000063">
    <property type="protein sequence ID" value="OIN90688.1"/>
    <property type="molecule type" value="Genomic_DNA"/>
</dbReference>